<evidence type="ECO:0000256" key="1">
    <source>
        <dbReference type="SAM" id="Coils"/>
    </source>
</evidence>
<accession>A0A381Q2N7</accession>
<keyword evidence="1" id="KW-0175">Coiled coil</keyword>
<organism evidence="2">
    <name type="scientific">marine metagenome</name>
    <dbReference type="NCBI Taxonomy" id="408172"/>
    <lineage>
        <taxon>unclassified sequences</taxon>
        <taxon>metagenomes</taxon>
        <taxon>ecological metagenomes</taxon>
    </lineage>
</organism>
<feature type="coiled-coil region" evidence="1">
    <location>
        <begin position="20"/>
        <end position="47"/>
    </location>
</feature>
<name>A0A381Q2N7_9ZZZZ</name>
<sequence>MVLVAAVVVAAASLLPIRQYRDQGKSIERAKREVIELQERREELKLQLARARDPKVVERYAREQMSLVHEGDEIFRIVVPADIINLPRAWYLPGVDFLITGTSQ</sequence>
<dbReference type="Pfam" id="PF04977">
    <property type="entry name" value="DivIC"/>
    <property type="match status" value="1"/>
</dbReference>
<reference evidence="2" key="1">
    <citation type="submission" date="2018-05" db="EMBL/GenBank/DDBJ databases">
        <authorList>
            <person name="Lanie J.A."/>
            <person name="Ng W.-L."/>
            <person name="Kazmierczak K.M."/>
            <person name="Andrzejewski T.M."/>
            <person name="Davidsen T.M."/>
            <person name="Wayne K.J."/>
            <person name="Tettelin H."/>
            <person name="Glass J.I."/>
            <person name="Rusch D."/>
            <person name="Podicherti R."/>
            <person name="Tsui H.-C.T."/>
            <person name="Winkler M.E."/>
        </authorList>
    </citation>
    <scope>NUCLEOTIDE SEQUENCE</scope>
</reference>
<dbReference type="EMBL" id="UINC01001150">
    <property type="protein sequence ID" value="SUZ72559.1"/>
    <property type="molecule type" value="Genomic_DNA"/>
</dbReference>
<proteinExistence type="predicted"/>
<protein>
    <recommendedName>
        <fullName evidence="3">Septum formation initiator family protein</fullName>
    </recommendedName>
</protein>
<evidence type="ECO:0000313" key="2">
    <source>
        <dbReference type="EMBL" id="SUZ72559.1"/>
    </source>
</evidence>
<dbReference type="InterPro" id="IPR007060">
    <property type="entry name" value="FtsL/DivIC"/>
</dbReference>
<gene>
    <name evidence="2" type="ORF">METZ01_LOCUS25413</name>
</gene>
<evidence type="ECO:0008006" key="3">
    <source>
        <dbReference type="Google" id="ProtNLM"/>
    </source>
</evidence>
<dbReference type="AlphaFoldDB" id="A0A381Q2N7"/>